<dbReference type="EMBL" id="LUGG01000001">
    <property type="protein sequence ID" value="OBZ79996.1"/>
    <property type="molecule type" value="Genomic_DNA"/>
</dbReference>
<dbReference type="AlphaFoldDB" id="A0A1C7MUA6"/>
<keyword evidence="1" id="KW-0472">Membrane</keyword>
<dbReference type="Proteomes" id="UP000092993">
    <property type="component" value="Unassembled WGS sequence"/>
</dbReference>
<comment type="caution">
    <text evidence="2">The sequence shown here is derived from an EMBL/GenBank/DDBJ whole genome shotgun (WGS) entry which is preliminary data.</text>
</comment>
<evidence type="ECO:0000313" key="2">
    <source>
        <dbReference type="EMBL" id="OBZ79996.1"/>
    </source>
</evidence>
<name>A0A1C7MUA6_GRIFR</name>
<keyword evidence="1" id="KW-0812">Transmembrane</keyword>
<evidence type="ECO:0000313" key="3">
    <source>
        <dbReference type="Proteomes" id="UP000092993"/>
    </source>
</evidence>
<protein>
    <submittedName>
        <fullName evidence="2">Uncharacterized protein</fullName>
    </submittedName>
</protein>
<sequence length="82" mass="9134">MADLHSQWAETNTVRLATLGLKLLFQWGMIYCSQISLTNSRSRRICDGAAGALGSPTWYLTFASYHTINFIILVVLIVVGKE</sequence>
<proteinExistence type="predicted"/>
<accession>A0A1C7MUA6</accession>
<keyword evidence="3" id="KW-1185">Reference proteome</keyword>
<organism evidence="2 3">
    <name type="scientific">Grifola frondosa</name>
    <name type="common">Maitake</name>
    <name type="synonym">Polyporus frondosus</name>
    <dbReference type="NCBI Taxonomy" id="5627"/>
    <lineage>
        <taxon>Eukaryota</taxon>
        <taxon>Fungi</taxon>
        <taxon>Dikarya</taxon>
        <taxon>Basidiomycota</taxon>
        <taxon>Agaricomycotina</taxon>
        <taxon>Agaricomycetes</taxon>
        <taxon>Polyporales</taxon>
        <taxon>Grifolaceae</taxon>
        <taxon>Grifola</taxon>
    </lineage>
</organism>
<keyword evidence="1" id="KW-1133">Transmembrane helix</keyword>
<feature type="transmembrane region" description="Helical" evidence="1">
    <location>
        <begin position="58"/>
        <end position="79"/>
    </location>
</feature>
<gene>
    <name evidence="2" type="ORF">A0H81_00445</name>
</gene>
<reference evidence="2 3" key="1">
    <citation type="submission" date="2016-03" db="EMBL/GenBank/DDBJ databases">
        <title>Whole genome sequencing of Grifola frondosa 9006-11.</title>
        <authorList>
            <person name="Min B."/>
            <person name="Park H."/>
            <person name="Kim J.-G."/>
            <person name="Cho H."/>
            <person name="Oh Y.-L."/>
            <person name="Kong W.-S."/>
            <person name="Choi I.-G."/>
        </authorList>
    </citation>
    <scope>NUCLEOTIDE SEQUENCE [LARGE SCALE GENOMIC DNA]</scope>
    <source>
        <strain evidence="2 3">9006-11</strain>
    </source>
</reference>
<evidence type="ECO:0000256" key="1">
    <source>
        <dbReference type="SAM" id="Phobius"/>
    </source>
</evidence>